<feature type="transmembrane region" description="Helical" evidence="1">
    <location>
        <begin position="74"/>
        <end position="90"/>
    </location>
</feature>
<gene>
    <name evidence="2" type="ORF">DM194_19755</name>
</gene>
<dbReference type="KEGG" id="azm:DM194_19755"/>
<evidence type="ECO:0008006" key="4">
    <source>
        <dbReference type="Google" id="ProtNLM"/>
    </source>
</evidence>
<dbReference type="RefSeq" id="WP_111069294.1">
    <property type="nucleotide sequence ID" value="NZ_CP029832.1"/>
</dbReference>
<evidence type="ECO:0000313" key="2">
    <source>
        <dbReference type="EMBL" id="AWU96554.1"/>
    </source>
</evidence>
<feature type="transmembrane region" description="Helical" evidence="1">
    <location>
        <begin position="96"/>
        <end position="116"/>
    </location>
</feature>
<proteinExistence type="predicted"/>
<organism evidence="2 3">
    <name type="scientific">Azospirillum ramasamyi</name>
    <dbReference type="NCBI Taxonomy" id="682998"/>
    <lineage>
        <taxon>Bacteria</taxon>
        <taxon>Pseudomonadati</taxon>
        <taxon>Pseudomonadota</taxon>
        <taxon>Alphaproteobacteria</taxon>
        <taxon>Rhodospirillales</taxon>
        <taxon>Azospirillaceae</taxon>
        <taxon>Azospirillum</taxon>
    </lineage>
</organism>
<dbReference type="OrthoDB" id="7302606at2"/>
<keyword evidence="1" id="KW-0812">Transmembrane</keyword>
<keyword evidence="1" id="KW-0472">Membrane</keyword>
<keyword evidence="3" id="KW-1185">Reference proteome</keyword>
<evidence type="ECO:0000313" key="3">
    <source>
        <dbReference type="Proteomes" id="UP000249605"/>
    </source>
</evidence>
<reference evidence="2 3" key="1">
    <citation type="submission" date="2018-06" db="EMBL/GenBank/DDBJ databases">
        <title>Complete genome sequencing of Azospirillum sp. M2T2B2.</title>
        <authorList>
            <person name="Heo J."/>
            <person name="Kim S.-J."/>
            <person name="Kwon S.-W."/>
            <person name="Anandham R."/>
        </authorList>
    </citation>
    <scope>NUCLEOTIDE SEQUENCE [LARGE SCALE GENOMIC DNA]</scope>
    <source>
        <strain evidence="2 3">M2T2B2</strain>
        <plasmid evidence="2 3">unnamed2</plasmid>
    </source>
</reference>
<geneLocation type="plasmid" evidence="2 3">
    <name>unnamed2</name>
</geneLocation>
<feature type="transmembrane region" description="Helical" evidence="1">
    <location>
        <begin position="23"/>
        <end position="45"/>
    </location>
</feature>
<feature type="transmembrane region" description="Helical" evidence="1">
    <location>
        <begin position="152"/>
        <end position="171"/>
    </location>
</feature>
<name>A0A2U9SAP7_9PROT</name>
<evidence type="ECO:0000256" key="1">
    <source>
        <dbReference type="SAM" id="Phobius"/>
    </source>
</evidence>
<feature type="transmembrane region" description="Helical" evidence="1">
    <location>
        <begin position="51"/>
        <end position="67"/>
    </location>
</feature>
<keyword evidence="1" id="KW-1133">Transmembrane helix</keyword>
<accession>A0A2U9SAP7</accession>
<dbReference type="Proteomes" id="UP000249605">
    <property type="component" value="Plasmid unnamed2"/>
</dbReference>
<keyword evidence="2" id="KW-0614">Plasmid</keyword>
<dbReference type="AlphaFoldDB" id="A0A2U9SAP7"/>
<protein>
    <recommendedName>
        <fullName evidence="4">Ketosynthase</fullName>
    </recommendedName>
</protein>
<feature type="transmembrane region" description="Helical" evidence="1">
    <location>
        <begin position="177"/>
        <end position="199"/>
    </location>
</feature>
<sequence length="225" mass="24340">MPEVAAEARGGGRGAGRGARSTLAVGAVLSLVALYPLLLHGAIVAELDAETAMALALVQAAVTGVAVSRAAPRFRWLALAAGIALLFLSWRSARDGLLAASAVSHATIYVGLLVLFGRTLLAGREPLITWIARRIRGTLTDEMLVYTRRVTIAWCLFFAGQLAMSALLFRLAPDTVWSFFINVLDLPLVAAMFLAEYAYRLRKFRHHSHSSIADVVRVFSERPNP</sequence>
<dbReference type="EMBL" id="CP029832">
    <property type="protein sequence ID" value="AWU96554.1"/>
    <property type="molecule type" value="Genomic_DNA"/>
</dbReference>